<keyword evidence="1" id="KW-0732">Signal</keyword>
<dbReference type="RefSeq" id="XP_065674738.1">
    <property type="nucleotide sequence ID" value="XM_065818666.1"/>
</dbReference>
<gene>
    <name evidence="3" type="primary">LOC136091291</name>
</gene>
<sequence>MYSLKFIAIVLLFWLASLQAIEWNGNWAFGCDFRNRDLANAQIKGAECGGRCSTTPQCTHFSWNSYNGGTCWMKYGPVSKSDAFETGDRGMVCGVITESNVNKRDVLATRHVNGGGDACALPSADYNVKYPLALGDIGALGKLKFTPDLCGHVLQINCGNGNLDVIITNSNYGGGLDLYSETTWPKATNNLPPGQTLCSVLLSPANAINGKEFQCYYKPGTGSNNLYYRNIGLLNTRNKIVTKATRNGIPGEHRGDNIYYAFDGRGQPMQPSEEVIFTFNDGSTYKVKFSDCIDVGSEQNWR</sequence>
<feature type="signal peptide" evidence="1">
    <location>
        <begin position="1"/>
        <end position="20"/>
    </location>
</feature>
<evidence type="ECO:0000256" key="1">
    <source>
        <dbReference type="SAM" id="SignalP"/>
    </source>
</evidence>
<dbReference type="GeneID" id="136091291"/>
<feature type="chain" id="PRO_5047119047" evidence="1">
    <location>
        <begin position="21"/>
        <end position="302"/>
    </location>
</feature>
<accession>A0ABM4DJP1</accession>
<protein>
    <submittedName>
        <fullName evidence="3">Uncharacterized protein LOC136091291</fullName>
    </submittedName>
</protein>
<dbReference type="Proteomes" id="UP001652625">
    <property type="component" value="Chromosome 15"/>
</dbReference>
<evidence type="ECO:0000313" key="3">
    <source>
        <dbReference type="RefSeq" id="XP_065674738.1"/>
    </source>
</evidence>
<name>A0ABM4DJP1_HYDVU</name>
<proteinExistence type="predicted"/>
<organism evidence="2 3">
    <name type="scientific">Hydra vulgaris</name>
    <name type="common">Hydra</name>
    <name type="synonym">Hydra attenuata</name>
    <dbReference type="NCBI Taxonomy" id="6087"/>
    <lineage>
        <taxon>Eukaryota</taxon>
        <taxon>Metazoa</taxon>
        <taxon>Cnidaria</taxon>
        <taxon>Hydrozoa</taxon>
        <taxon>Hydroidolina</taxon>
        <taxon>Anthoathecata</taxon>
        <taxon>Aplanulata</taxon>
        <taxon>Hydridae</taxon>
        <taxon>Hydra</taxon>
    </lineage>
</organism>
<keyword evidence="2" id="KW-1185">Reference proteome</keyword>
<dbReference type="Gene3D" id="3.50.4.10">
    <property type="entry name" value="Hepatocyte Growth Factor"/>
    <property type="match status" value="1"/>
</dbReference>
<reference evidence="3" key="1">
    <citation type="submission" date="2025-08" db="UniProtKB">
        <authorList>
            <consortium name="RefSeq"/>
        </authorList>
    </citation>
    <scope>IDENTIFICATION</scope>
</reference>
<evidence type="ECO:0000313" key="2">
    <source>
        <dbReference type="Proteomes" id="UP001652625"/>
    </source>
</evidence>